<dbReference type="EMBL" id="CM056810">
    <property type="protein sequence ID" value="KAJ8645409.1"/>
    <property type="molecule type" value="Genomic_DNA"/>
</dbReference>
<gene>
    <name evidence="1" type="ORF">MRB53_007157</name>
</gene>
<evidence type="ECO:0000313" key="2">
    <source>
        <dbReference type="Proteomes" id="UP001234297"/>
    </source>
</evidence>
<proteinExistence type="predicted"/>
<dbReference type="Proteomes" id="UP001234297">
    <property type="component" value="Chromosome 2"/>
</dbReference>
<comment type="caution">
    <text evidence="1">The sequence shown here is derived from an EMBL/GenBank/DDBJ whole genome shotgun (WGS) entry which is preliminary data.</text>
</comment>
<evidence type="ECO:0000313" key="1">
    <source>
        <dbReference type="EMBL" id="KAJ8645409.1"/>
    </source>
</evidence>
<organism evidence="1 2">
    <name type="scientific">Persea americana</name>
    <name type="common">Avocado</name>
    <dbReference type="NCBI Taxonomy" id="3435"/>
    <lineage>
        <taxon>Eukaryota</taxon>
        <taxon>Viridiplantae</taxon>
        <taxon>Streptophyta</taxon>
        <taxon>Embryophyta</taxon>
        <taxon>Tracheophyta</taxon>
        <taxon>Spermatophyta</taxon>
        <taxon>Magnoliopsida</taxon>
        <taxon>Magnoliidae</taxon>
        <taxon>Laurales</taxon>
        <taxon>Lauraceae</taxon>
        <taxon>Persea</taxon>
    </lineage>
</organism>
<accession>A0ACC2MIF0</accession>
<name>A0ACC2MIF0_PERAE</name>
<sequence>MNEEGGGIAVGEEVCLWGGRRELVEGNDEGEDNKSGDEGLHLEAALDWEAAVALPPSFLIGATTFSLDFCPFGFLDFSFKTRGFRISLGFMKVYYF</sequence>
<reference evidence="1 2" key="1">
    <citation type="journal article" date="2022" name="Hortic Res">
        <title>A haplotype resolved chromosomal level avocado genome allows analysis of novel avocado genes.</title>
        <authorList>
            <person name="Nath O."/>
            <person name="Fletcher S.J."/>
            <person name="Hayward A."/>
            <person name="Shaw L.M."/>
            <person name="Masouleh A.K."/>
            <person name="Furtado A."/>
            <person name="Henry R.J."/>
            <person name="Mitter N."/>
        </authorList>
    </citation>
    <scope>NUCLEOTIDE SEQUENCE [LARGE SCALE GENOMIC DNA]</scope>
    <source>
        <strain evidence="2">cv. Hass</strain>
    </source>
</reference>
<keyword evidence="2" id="KW-1185">Reference proteome</keyword>
<protein>
    <submittedName>
        <fullName evidence="1">Uncharacterized protein</fullName>
    </submittedName>
</protein>